<dbReference type="SUPFAM" id="SSF103473">
    <property type="entry name" value="MFS general substrate transporter"/>
    <property type="match status" value="2"/>
</dbReference>
<dbReference type="Proteomes" id="UP000275846">
    <property type="component" value="Unassembled WGS sequence"/>
</dbReference>
<dbReference type="GO" id="GO:0016020">
    <property type="term" value="C:membrane"/>
    <property type="evidence" value="ECO:0007669"/>
    <property type="project" value="UniProtKB-SubCell"/>
</dbReference>
<keyword evidence="4 6" id="KW-1133">Transmembrane helix</keyword>
<dbReference type="PANTHER" id="PTHR43385:SF1">
    <property type="entry name" value="RIBOFLAVIN TRANSPORTER RIBJ"/>
    <property type="match status" value="1"/>
</dbReference>
<evidence type="ECO:0000256" key="4">
    <source>
        <dbReference type="ARBA" id="ARBA00022989"/>
    </source>
</evidence>
<keyword evidence="8" id="KW-1185">Reference proteome</keyword>
<evidence type="ECO:0000313" key="9">
    <source>
        <dbReference type="WBParaSite" id="SSLN_0000569401-mRNA-1"/>
    </source>
</evidence>
<feature type="transmembrane region" description="Helical" evidence="6">
    <location>
        <begin position="160"/>
        <end position="180"/>
    </location>
</feature>
<evidence type="ECO:0000313" key="7">
    <source>
        <dbReference type="EMBL" id="VDL91900.1"/>
    </source>
</evidence>
<reference evidence="9" key="1">
    <citation type="submission" date="2016-06" db="UniProtKB">
        <authorList>
            <consortium name="WormBaseParasite"/>
        </authorList>
    </citation>
    <scope>IDENTIFICATION</scope>
</reference>
<comment type="subcellular location">
    <subcellularLocation>
        <location evidence="1">Membrane</location>
        <topology evidence="1">Multi-pass membrane protein</topology>
    </subcellularLocation>
</comment>
<organism evidence="9">
    <name type="scientific">Schistocephalus solidus</name>
    <name type="common">Tapeworm</name>
    <dbReference type="NCBI Taxonomy" id="70667"/>
    <lineage>
        <taxon>Eukaryota</taxon>
        <taxon>Metazoa</taxon>
        <taxon>Spiralia</taxon>
        <taxon>Lophotrochozoa</taxon>
        <taxon>Platyhelminthes</taxon>
        <taxon>Cestoda</taxon>
        <taxon>Eucestoda</taxon>
        <taxon>Diphyllobothriidea</taxon>
        <taxon>Diphyllobothriidae</taxon>
        <taxon>Schistocephalus</taxon>
    </lineage>
</organism>
<protein>
    <submittedName>
        <fullName evidence="9">MFS domain-containing protein</fullName>
    </submittedName>
</protein>
<reference evidence="7 8" key="2">
    <citation type="submission" date="2018-11" db="EMBL/GenBank/DDBJ databases">
        <authorList>
            <consortium name="Pathogen Informatics"/>
        </authorList>
    </citation>
    <scope>NUCLEOTIDE SEQUENCE [LARGE SCALE GENOMIC DNA]</scope>
    <source>
        <strain evidence="7 8">NST_G2</strain>
    </source>
</reference>
<keyword evidence="5 6" id="KW-0472">Membrane</keyword>
<feature type="transmembrane region" description="Helical" evidence="6">
    <location>
        <begin position="111"/>
        <end position="130"/>
    </location>
</feature>
<feature type="transmembrane region" description="Helical" evidence="6">
    <location>
        <begin position="83"/>
        <end position="104"/>
    </location>
</feature>
<feature type="transmembrane region" description="Helical" evidence="6">
    <location>
        <begin position="51"/>
        <end position="71"/>
    </location>
</feature>
<feature type="transmembrane region" description="Helical" evidence="6">
    <location>
        <begin position="192"/>
        <end position="212"/>
    </location>
</feature>
<dbReference type="Gene3D" id="1.20.1250.20">
    <property type="entry name" value="MFS general substrate transporter like domains"/>
    <property type="match status" value="2"/>
</dbReference>
<keyword evidence="3 6" id="KW-0812">Transmembrane</keyword>
<dbReference type="EMBL" id="UYSU01033285">
    <property type="protein sequence ID" value="VDL91900.1"/>
    <property type="molecule type" value="Genomic_DNA"/>
</dbReference>
<proteinExistence type="predicted"/>
<name>A0A183SMR7_SCHSO</name>
<evidence type="ECO:0000256" key="6">
    <source>
        <dbReference type="SAM" id="Phobius"/>
    </source>
</evidence>
<dbReference type="PANTHER" id="PTHR43385">
    <property type="entry name" value="RIBOFLAVIN TRANSPORTER RIBJ"/>
    <property type="match status" value="1"/>
</dbReference>
<accession>A0A183SMR7</accession>
<dbReference type="InterPro" id="IPR036259">
    <property type="entry name" value="MFS_trans_sf"/>
</dbReference>
<gene>
    <name evidence="7" type="ORF">SSLN_LOCUS5515</name>
</gene>
<sequence length="264" mass="28614">MSPYIISYLRKYVDPSIHNNHVVWLSAASLAAQGGFMPLSGMLIRVLGLRVIVFVSCVIYSGGIMLCYFTITNGFGNFMLTQNIMLGMGLGCCYSPLISLAIVCFPKQQGLVIGLCTCGFGTGAIVLTPVQTALINPSNIFANNETQWIIGQTFINDDTYLSIVELLGAVVNAVGCIIWGSVGDVLSFKVPLYVNSLVYATVLATFPFVITLPMVNHYLYAIWVMLIHSCVGGNFVLLPFAISRAFGQKQFATKYGIVFTALVS</sequence>
<evidence type="ECO:0000313" key="8">
    <source>
        <dbReference type="Proteomes" id="UP000275846"/>
    </source>
</evidence>
<feature type="transmembrane region" description="Helical" evidence="6">
    <location>
        <begin position="218"/>
        <end position="242"/>
    </location>
</feature>
<dbReference type="WBParaSite" id="SSLN_0000569401-mRNA-1">
    <property type="protein sequence ID" value="SSLN_0000569401-mRNA-1"/>
    <property type="gene ID" value="SSLN_0000569401"/>
</dbReference>
<evidence type="ECO:0000256" key="3">
    <source>
        <dbReference type="ARBA" id="ARBA00022692"/>
    </source>
</evidence>
<dbReference type="AlphaFoldDB" id="A0A183SMR7"/>
<keyword evidence="2" id="KW-0813">Transport</keyword>
<evidence type="ECO:0000256" key="5">
    <source>
        <dbReference type="ARBA" id="ARBA00023136"/>
    </source>
</evidence>
<evidence type="ECO:0000256" key="1">
    <source>
        <dbReference type="ARBA" id="ARBA00004141"/>
    </source>
</evidence>
<feature type="transmembrane region" description="Helical" evidence="6">
    <location>
        <begin position="22"/>
        <end position="44"/>
    </location>
</feature>
<dbReference type="OrthoDB" id="410267at2759"/>
<evidence type="ECO:0000256" key="2">
    <source>
        <dbReference type="ARBA" id="ARBA00022448"/>
    </source>
</evidence>
<dbReference type="InterPro" id="IPR052983">
    <property type="entry name" value="MFS_Riboflavin_Transporter"/>
</dbReference>